<accession>A0ABP9G1M9</accession>
<comment type="caution">
    <text evidence="2">The sequence shown here is derived from an EMBL/GenBank/DDBJ whole genome shotgun (WGS) entry which is preliminary data.</text>
</comment>
<sequence>MRDPQHPDRLDASAYTGEGLGEPAPVRVSAAEGEQAQAFTLGEAPALEDVQDLMAIALEETRIPGERVERVERDAPPGTPFASASPSPRPALGEAEFDAHGRLIEAVRL</sequence>
<feature type="compositionally biased region" description="Basic and acidic residues" evidence="1">
    <location>
        <begin position="1"/>
        <end position="11"/>
    </location>
</feature>
<proteinExistence type="predicted"/>
<dbReference type="RefSeq" id="WP_345554926.1">
    <property type="nucleotide sequence ID" value="NZ_BAABIK010000001.1"/>
</dbReference>
<feature type="region of interest" description="Disordered" evidence="1">
    <location>
        <begin position="64"/>
        <end position="93"/>
    </location>
</feature>
<feature type="region of interest" description="Disordered" evidence="1">
    <location>
        <begin position="1"/>
        <end position="24"/>
    </location>
</feature>
<name>A0ABP9G1M9_9ACTN</name>
<evidence type="ECO:0000313" key="2">
    <source>
        <dbReference type="EMBL" id="GAA4925810.1"/>
    </source>
</evidence>
<keyword evidence="3" id="KW-1185">Reference proteome</keyword>
<feature type="compositionally biased region" description="Basic and acidic residues" evidence="1">
    <location>
        <begin position="64"/>
        <end position="75"/>
    </location>
</feature>
<evidence type="ECO:0000313" key="3">
    <source>
        <dbReference type="Proteomes" id="UP001499993"/>
    </source>
</evidence>
<dbReference type="EMBL" id="BAABIK010000001">
    <property type="protein sequence ID" value="GAA4925810.1"/>
    <property type="molecule type" value="Genomic_DNA"/>
</dbReference>
<reference evidence="3" key="1">
    <citation type="journal article" date="2019" name="Int. J. Syst. Evol. Microbiol.">
        <title>The Global Catalogue of Microorganisms (GCM) 10K type strain sequencing project: providing services to taxonomists for standard genome sequencing and annotation.</title>
        <authorList>
            <consortium name="The Broad Institute Genomics Platform"/>
            <consortium name="The Broad Institute Genome Sequencing Center for Infectious Disease"/>
            <person name="Wu L."/>
            <person name="Ma J."/>
        </authorList>
    </citation>
    <scope>NUCLEOTIDE SEQUENCE [LARGE SCALE GENOMIC DNA]</scope>
    <source>
        <strain evidence="3">JCM 18123</strain>
    </source>
</reference>
<gene>
    <name evidence="2" type="ORF">GCM10023224_00510</name>
</gene>
<evidence type="ECO:0000256" key="1">
    <source>
        <dbReference type="SAM" id="MobiDB-lite"/>
    </source>
</evidence>
<dbReference type="Proteomes" id="UP001499993">
    <property type="component" value="Unassembled WGS sequence"/>
</dbReference>
<protein>
    <submittedName>
        <fullName evidence="2">Uncharacterized protein</fullName>
    </submittedName>
</protein>
<organism evidence="2 3">
    <name type="scientific">Streptomonospora halophila</name>
    <dbReference type="NCBI Taxonomy" id="427369"/>
    <lineage>
        <taxon>Bacteria</taxon>
        <taxon>Bacillati</taxon>
        <taxon>Actinomycetota</taxon>
        <taxon>Actinomycetes</taxon>
        <taxon>Streptosporangiales</taxon>
        <taxon>Nocardiopsidaceae</taxon>
        <taxon>Streptomonospora</taxon>
    </lineage>
</organism>